<evidence type="ECO:0000256" key="1">
    <source>
        <dbReference type="SAM" id="MobiDB-lite"/>
    </source>
</evidence>
<sequence length="62" mass="7181">MNCRNKTSISKFGGISDGKVNILGALWRIKIKIFKQFSKKKNQEKQQKKSNGKMEFLLKTSF</sequence>
<reference evidence="2 3" key="1">
    <citation type="submission" date="2019-08" db="EMBL/GenBank/DDBJ databases">
        <title>Whole genome of Aphis craccivora.</title>
        <authorList>
            <person name="Voronova N.V."/>
            <person name="Shulinski R.S."/>
            <person name="Bandarenka Y.V."/>
            <person name="Zhorov D.G."/>
            <person name="Warner D."/>
        </authorList>
    </citation>
    <scope>NUCLEOTIDE SEQUENCE [LARGE SCALE GENOMIC DNA]</scope>
    <source>
        <strain evidence="2">180601</strain>
        <tissue evidence="2">Whole Body</tissue>
    </source>
</reference>
<dbReference type="Proteomes" id="UP000478052">
    <property type="component" value="Unassembled WGS sequence"/>
</dbReference>
<feature type="region of interest" description="Disordered" evidence="1">
    <location>
        <begin position="40"/>
        <end position="62"/>
    </location>
</feature>
<proteinExistence type="predicted"/>
<keyword evidence="3" id="KW-1185">Reference proteome</keyword>
<accession>A0A6G0YHZ7</accession>
<comment type="caution">
    <text evidence="2">The sequence shown here is derived from an EMBL/GenBank/DDBJ whole genome shotgun (WGS) entry which is preliminary data.</text>
</comment>
<evidence type="ECO:0000313" key="2">
    <source>
        <dbReference type="EMBL" id="KAF0756238.1"/>
    </source>
</evidence>
<gene>
    <name evidence="2" type="ORF">FWK35_00025032</name>
</gene>
<dbReference type="EMBL" id="VUJU01003902">
    <property type="protein sequence ID" value="KAF0756238.1"/>
    <property type="molecule type" value="Genomic_DNA"/>
</dbReference>
<name>A0A6G0YHZ7_APHCR</name>
<evidence type="ECO:0000313" key="3">
    <source>
        <dbReference type="Proteomes" id="UP000478052"/>
    </source>
</evidence>
<dbReference type="AlphaFoldDB" id="A0A6G0YHZ7"/>
<protein>
    <submittedName>
        <fullName evidence="2">Uncharacterized protein</fullName>
    </submittedName>
</protein>
<organism evidence="2 3">
    <name type="scientific">Aphis craccivora</name>
    <name type="common">Cowpea aphid</name>
    <dbReference type="NCBI Taxonomy" id="307492"/>
    <lineage>
        <taxon>Eukaryota</taxon>
        <taxon>Metazoa</taxon>
        <taxon>Ecdysozoa</taxon>
        <taxon>Arthropoda</taxon>
        <taxon>Hexapoda</taxon>
        <taxon>Insecta</taxon>
        <taxon>Pterygota</taxon>
        <taxon>Neoptera</taxon>
        <taxon>Paraneoptera</taxon>
        <taxon>Hemiptera</taxon>
        <taxon>Sternorrhyncha</taxon>
        <taxon>Aphidomorpha</taxon>
        <taxon>Aphidoidea</taxon>
        <taxon>Aphididae</taxon>
        <taxon>Aphidini</taxon>
        <taxon>Aphis</taxon>
        <taxon>Aphis</taxon>
    </lineage>
</organism>